<dbReference type="SMART" id="SM00223">
    <property type="entry name" value="APPLE"/>
    <property type="match status" value="2"/>
</dbReference>
<dbReference type="GO" id="GO:0004252">
    <property type="term" value="F:serine-type endopeptidase activity"/>
    <property type="evidence" value="ECO:0007669"/>
    <property type="project" value="InterPro"/>
</dbReference>
<dbReference type="CDD" id="cd01100">
    <property type="entry name" value="APPLE_Factor_XI_like"/>
    <property type="match status" value="1"/>
</dbReference>
<keyword evidence="2" id="KW-1015">Disulfide bond</keyword>
<dbReference type="Gene3D" id="3.50.4.10">
    <property type="entry name" value="Hepatocyte Growth Factor"/>
    <property type="match status" value="4"/>
</dbReference>
<dbReference type="PANTHER" id="PTHR24253">
    <property type="entry name" value="TRANSMEMBRANE PROTEASE SERINE"/>
    <property type="match status" value="1"/>
</dbReference>
<keyword evidence="1" id="KW-0677">Repeat</keyword>
<dbReference type="PANTHER" id="PTHR24253:SF153">
    <property type="entry name" value="SERINE PROTEASE HEPSIN"/>
    <property type="match status" value="1"/>
</dbReference>
<dbReference type="SUPFAM" id="SSF50494">
    <property type="entry name" value="Trypsin-like serine proteases"/>
    <property type="match status" value="1"/>
</dbReference>
<dbReference type="Pfam" id="PF00089">
    <property type="entry name" value="Trypsin"/>
    <property type="match status" value="1"/>
</dbReference>
<dbReference type="InterPro" id="IPR009003">
    <property type="entry name" value="Peptidase_S1_PA"/>
</dbReference>
<dbReference type="InterPro" id="IPR003609">
    <property type="entry name" value="Pan_app"/>
</dbReference>
<dbReference type="Pfam" id="PF14295">
    <property type="entry name" value="PAN_4"/>
    <property type="match status" value="4"/>
</dbReference>
<dbReference type="GO" id="GO:0005576">
    <property type="term" value="C:extracellular region"/>
    <property type="evidence" value="ECO:0007669"/>
    <property type="project" value="InterPro"/>
</dbReference>
<evidence type="ECO:0000256" key="1">
    <source>
        <dbReference type="ARBA" id="ARBA00022737"/>
    </source>
</evidence>
<dbReference type="InterPro" id="IPR001254">
    <property type="entry name" value="Trypsin_dom"/>
</dbReference>
<dbReference type="GO" id="GO:0006508">
    <property type="term" value="P:proteolysis"/>
    <property type="evidence" value="ECO:0007669"/>
    <property type="project" value="InterPro"/>
</dbReference>
<dbReference type="Gene3D" id="2.40.10.10">
    <property type="entry name" value="Trypsin-like serine proteases"/>
    <property type="match status" value="1"/>
</dbReference>
<accession>A0A7R8WHS3</accession>
<reference evidence="3" key="1">
    <citation type="submission" date="2020-11" db="EMBL/GenBank/DDBJ databases">
        <authorList>
            <person name="Tran Van P."/>
        </authorList>
    </citation>
    <scope>NUCLEOTIDE SEQUENCE</scope>
</reference>
<dbReference type="PROSITE" id="PS50240">
    <property type="entry name" value="TRYPSIN_DOM"/>
    <property type="match status" value="1"/>
</dbReference>
<dbReference type="InterPro" id="IPR033116">
    <property type="entry name" value="TRYPSIN_SER"/>
</dbReference>
<dbReference type="SMART" id="SM00020">
    <property type="entry name" value="Tryp_SPc"/>
    <property type="match status" value="1"/>
</dbReference>
<dbReference type="AlphaFoldDB" id="A0A7R8WHS3"/>
<evidence type="ECO:0000313" key="3">
    <source>
        <dbReference type="EMBL" id="CAD7229169.1"/>
    </source>
</evidence>
<gene>
    <name evidence="3" type="ORF">CTOB1V02_LOCUS7042</name>
</gene>
<dbReference type="InterPro" id="IPR000177">
    <property type="entry name" value="Apple"/>
</dbReference>
<dbReference type="CDD" id="cd00190">
    <property type="entry name" value="Tryp_SPc"/>
    <property type="match status" value="1"/>
</dbReference>
<dbReference type="PROSITE" id="PS00135">
    <property type="entry name" value="TRYPSIN_SER"/>
    <property type="match status" value="1"/>
</dbReference>
<dbReference type="EMBL" id="OB661907">
    <property type="protein sequence ID" value="CAD7229169.1"/>
    <property type="molecule type" value="Genomic_DNA"/>
</dbReference>
<name>A0A7R8WHS3_9CRUS</name>
<sequence>MFVLLLLVHAVSVSACDFGDNNWALGCDFPGNDFKNLQIPGEQCGQACVDDARCTHFTWNTYKDGTCWLKEGQASDIVCNNDQGFVCGQIVHKNCKPNFGDKNWAFQCDFPGNDIRNVKVEASECGQACSDDARCTHFAWNKDDGGCWLKDTKKLFTDAVCTRNQSDICGCVRDCDEAGETFKDCKPNFGDQNYASQCDFPGNDIRNVKVEASECGQACSDDARCTHFAWNKYDGCWLKGTKKLFTDAVCTRNPSDICGCVRDCEEAGETFKDCKPEFGDRNWALRCEFPGEGFKTVQVPAKDCGAACVGDTRCTHFSWTSANNGSCVLKSGRIAFSDAICTKDFDTVCGCERNCSRAAFPVPFPADSPLENLTWKHEFKKSKDGLDIEILLDLGNGSKPYQIGYYQNDIPQAPCMTPGTGIQGQCRFLPHCVLEGFHSGFDEFLQHARVCEDGTDHSLLTVRLGEYDLERLSEGETDFKVDRVTLHPKYRSHKVQHDIAILTLAGSTDDNCDIWRICLPSFRFSDFGRQAMVIGWRKTSNAPGAVSSNVLHEVEVPVLSDDQCISQIRSAYMPGKMLCAGTDDKDSCRGDSGGPLMVKVNGQWTIFGIVTAGVGKKCASGIPSLYIRVDYYSKWIQSVIDTS</sequence>
<evidence type="ECO:0000256" key="2">
    <source>
        <dbReference type="ARBA" id="ARBA00023157"/>
    </source>
</evidence>
<dbReference type="OrthoDB" id="7215686at2759"/>
<organism evidence="3">
    <name type="scientific">Cyprideis torosa</name>
    <dbReference type="NCBI Taxonomy" id="163714"/>
    <lineage>
        <taxon>Eukaryota</taxon>
        <taxon>Metazoa</taxon>
        <taxon>Ecdysozoa</taxon>
        <taxon>Arthropoda</taxon>
        <taxon>Crustacea</taxon>
        <taxon>Oligostraca</taxon>
        <taxon>Ostracoda</taxon>
        <taxon>Podocopa</taxon>
        <taxon>Podocopida</taxon>
        <taxon>Cytherocopina</taxon>
        <taxon>Cytheroidea</taxon>
        <taxon>Cytherideidae</taxon>
        <taxon>Cyprideis</taxon>
    </lineage>
</organism>
<proteinExistence type="predicted"/>
<dbReference type="InterPro" id="IPR043504">
    <property type="entry name" value="Peptidase_S1_PA_chymotrypsin"/>
</dbReference>
<protein>
    <submittedName>
        <fullName evidence="3">Uncharacterized protein</fullName>
    </submittedName>
</protein>